<evidence type="ECO:0000259" key="1">
    <source>
        <dbReference type="Pfam" id="PF13577"/>
    </source>
</evidence>
<dbReference type="Pfam" id="PF13577">
    <property type="entry name" value="SnoaL_4"/>
    <property type="match status" value="1"/>
</dbReference>
<dbReference type="Gene3D" id="3.10.450.50">
    <property type="match status" value="1"/>
</dbReference>
<dbReference type="SUPFAM" id="SSF54427">
    <property type="entry name" value="NTF2-like"/>
    <property type="match status" value="1"/>
</dbReference>
<reference evidence="3" key="1">
    <citation type="journal article" date="2019" name="Int. J. Syst. Evol. Microbiol.">
        <title>The Global Catalogue of Microorganisms (GCM) 10K type strain sequencing project: providing services to taxonomists for standard genome sequencing and annotation.</title>
        <authorList>
            <consortium name="The Broad Institute Genomics Platform"/>
            <consortium name="The Broad Institute Genome Sequencing Center for Infectious Disease"/>
            <person name="Wu L."/>
            <person name="Ma J."/>
        </authorList>
    </citation>
    <scope>NUCLEOTIDE SEQUENCE [LARGE SCALE GENOMIC DNA]</scope>
    <source>
        <strain evidence="3">JCM 11117</strain>
    </source>
</reference>
<name>A0ABP4AEX9_9PSEU</name>
<dbReference type="Proteomes" id="UP001499967">
    <property type="component" value="Unassembled WGS sequence"/>
</dbReference>
<dbReference type="InterPro" id="IPR032710">
    <property type="entry name" value="NTF2-like_dom_sf"/>
</dbReference>
<dbReference type="EMBL" id="BAAAHP010000075">
    <property type="protein sequence ID" value="GAA0934924.1"/>
    <property type="molecule type" value="Genomic_DNA"/>
</dbReference>
<dbReference type="InterPro" id="IPR037401">
    <property type="entry name" value="SnoaL-like"/>
</dbReference>
<evidence type="ECO:0000313" key="2">
    <source>
        <dbReference type="EMBL" id="GAA0934924.1"/>
    </source>
</evidence>
<comment type="caution">
    <text evidence="2">The sequence shown here is derived from an EMBL/GenBank/DDBJ whole genome shotgun (WGS) entry which is preliminary data.</text>
</comment>
<organism evidence="2 3">
    <name type="scientific">Pseudonocardia zijingensis</name>
    <dbReference type="NCBI Taxonomy" id="153376"/>
    <lineage>
        <taxon>Bacteria</taxon>
        <taxon>Bacillati</taxon>
        <taxon>Actinomycetota</taxon>
        <taxon>Actinomycetes</taxon>
        <taxon>Pseudonocardiales</taxon>
        <taxon>Pseudonocardiaceae</taxon>
        <taxon>Pseudonocardia</taxon>
    </lineage>
</organism>
<proteinExistence type="predicted"/>
<keyword evidence="3" id="KW-1185">Reference proteome</keyword>
<feature type="domain" description="SnoaL-like" evidence="1">
    <location>
        <begin position="8"/>
        <end position="124"/>
    </location>
</feature>
<evidence type="ECO:0000313" key="3">
    <source>
        <dbReference type="Proteomes" id="UP001499967"/>
    </source>
</evidence>
<accession>A0ABP4AEX9</accession>
<sequence length="200" mass="22371">MLVDDPDRAIRSVVERWAVARDAGAWDELRSTWHPGGRMKTTWFRGTAADFVEASRRGFDAGVLVHHFLGGSLIQVAGPRAVAQTKMSISQRLVLDGVEVDVTCVGRFYDFFEDRDDDWRMVLREPIYEKDRLDAVVPGEVPPVDRAALKAFPSGCRHLLYCQSTAGMKVHLDVPGLHGPEVEELYSAGKRWLAGEPLPR</sequence>
<protein>
    <submittedName>
        <fullName evidence="2">Nuclear transport factor 2 family protein</fullName>
    </submittedName>
</protein>
<gene>
    <name evidence="2" type="ORF">GCM10009559_25920</name>
</gene>